<evidence type="ECO:0000313" key="2">
    <source>
        <dbReference type="EMBL" id="KAL1516393.1"/>
    </source>
</evidence>
<sequence>MAADNRRVSRVARNLFNVNVSATRLGVNNESSDSENKEDDNYKPDDNEISSSSDVNLGQVQRLPESSPPKSGKKRWKQRTPSSYQRNKRKRRRNEGREYFSEFSKKNINVRIIGPPCSCKKECKLKVADKEQEIFNNFWDLSSYDLQNMYLFGCIKVE</sequence>
<feature type="compositionally biased region" description="Polar residues" evidence="1">
    <location>
        <begin position="49"/>
        <end position="59"/>
    </location>
</feature>
<feature type="region of interest" description="Disordered" evidence="1">
    <location>
        <begin position="21"/>
        <end position="98"/>
    </location>
</feature>
<accession>A0ABD1FEG4</accession>
<organism evidence="2 3">
    <name type="scientific">Hypothenemus hampei</name>
    <name type="common">Coffee berry borer</name>
    <dbReference type="NCBI Taxonomy" id="57062"/>
    <lineage>
        <taxon>Eukaryota</taxon>
        <taxon>Metazoa</taxon>
        <taxon>Ecdysozoa</taxon>
        <taxon>Arthropoda</taxon>
        <taxon>Hexapoda</taxon>
        <taxon>Insecta</taxon>
        <taxon>Pterygota</taxon>
        <taxon>Neoptera</taxon>
        <taxon>Endopterygota</taxon>
        <taxon>Coleoptera</taxon>
        <taxon>Polyphaga</taxon>
        <taxon>Cucujiformia</taxon>
        <taxon>Curculionidae</taxon>
        <taxon>Scolytinae</taxon>
        <taxon>Hypothenemus</taxon>
    </lineage>
</organism>
<evidence type="ECO:0000256" key="1">
    <source>
        <dbReference type="SAM" id="MobiDB-lite"/>
    </source>
</evidence>
<name>A0ABD1FEG4_HYPHA</name>
<reference evidence="2 3" key="1">
    <citation type="submission" date="2024-05" db="EMBL/GenBank/DDBJ databases">
        <title>Genetic variation in Jamaican populations of the coffee berry borer (Hypothenemus hampei).</title>
        <authorList>
            <person name="Errbii M."/>
            <person name="Myrie A."/>
        </authorList>
    </citation>
    <scope>NUCLEOTIDE SEQUENCE [LARGE SCALE GENOMIC DNA]</scope>
    <source>
        <strain evidence="2">JA-Hopewell-2020-01-JO</strain>
        <tissue evidence="2">Whole body</tissue>
    </source>
</reference>
<dbReference type="EMBL" id="JBDJPC010000001">
    <property type="protein sequence ID" value="KAL1516393.1"/>
    <property type="molecule type" value="Genomic_DNA"/>
</dbReference>
<dbReference type="AlphaFoldDB" id="A0ABD1FEG4"/>
<proteinExistence type="predicted"/>
<keyword evidence="3" id="KW-1185">Reference proteome</keyword>
<gene>
    <name evidence="2" type="ORF">ABEB36_000312</name>
</gene>
<feature type="compositionally biased region" description="Polar residues" evidence="1">
    <location>
        <begin position="21"/>
        <end position="31"/>
    </location>
</feature>
<evidence type="ECO:0000313" key="3">
    <source>
        <dbReference type="Proteomes" id="UP001566132"/>
    </source>
</evidence>
<dbReference type="Proteomes" id="UP001566132">
    <property type="component" value="Unassembled WGS sequence"/>
</dbReference>
<protein>
    <submittedName>
        <fullName evidence="2">Uncharacterized protein</fullName>
    </submittedName>
</protein>
<comment type="caution">
    <text evidence="2">The sequence shown here is derived from an EMBL/GenBank/DDBJ whole genome shotgun (WGS) entry which is preliminary data.</text>
</comment>